<dbReference type="AlphaFoldDB" id="A0A4V3FQ41"/>
<dbReference type="EMBL" id="SOCP01000036">
    <property type="protein sequence ID" value="TDV35305.1"/>
    <property type="molecule type" value="Genomic_DNA"/>
</dbReference>
<dbReference type="CDD" id="cd02440">
    <property type="entry name" value="AdoMet_MTases"/>
    <property type="match status" value="1"/>
</dbReference>
<evidence type="ECO:0000256" key="2">
    <source>
        <dbReference type="ARBA" id="ARBA00022679"/>
    </source>
</evidence>
<evidence type="ECO:0000256" key="1">
    <source>
        <dbReference type="ARBA" id="ARBA00022603"/>
    </source>
</evidence>
<keyword evidence="1 4" id="KW-0489">Methyltransferase</keyword>
<protein>
    <submittedName>
        <fullName evidence="4">Methyltransferase family protein</fullName>
    </submittedName>
</protein>
<reference evidence="4 5" key="1">
    <citation type="submission" date="2019-03" db="EMBL/GenBank/DDBJ databases">
        <title>Genomic Encyclopedia of Archaeal and Bacterial Type Strains, Phase II (KMG-II): from individual species to whole genera.</title>
        <authorList>
            <person name="Goeker M."/>
        </authorList>
    </citation>
    <scope>NUCLEOTIDE SEQUENCE [LARGE SCALE GENOMIC DNA]</scope>
    <source>
        <strain evidence="4 5">DSM 45499</strain>
    </source>
</reference>
<dbReference type="Proteomes" id="UP000294927">
    <property type="component" value="Unassembled WGS sequence"/>
</dbReference>
<dbReference type="GO" id="GO:0008168">
    <property type="term" value="F:methyltransferase activity"/>
    <property type="evidence" value="ECO:0007669"/>
    <property type="project" value="UniProtKB-KW"/>
</dbReference>
<organism evidence="4 5">
    <name type="scientific">Actinophytocola oryzae</name>
    <dbReference type="NCBI Taxonomy" id="502181"/>
    <lineage>
        <taxon>Bacteria</taxon>
        <taxon>Bacillati</taxon>
        <taxon>Actinomycetota</taxon>
        <taxon>Actinomycetes</taxon>
        <taxon>Pseudonocardiales</taxon>
        <taxon>Pseudonocardiaceae</taxon>
    </lineage>
</organism>
<proteinExistence type="predicted"/>
<dbReference type="InterPro" id="IPR041698">
    <property type="entry name" value="Methyltransf_25"/>
</dbReference>
<gene>
    <name evidence="4" type="ORF">CLV71_13620</name>
</gene>
<keyword evidence="2 4" id="KW-0808">Transferase</keyword>
<dbReference type="GO" id="GO:0032259">
    <property type="term" value="P:methylation"/>
    <property type="evidence" value="ECO:0007669"/>
    <property type="project" value="UniProtKB-KW"/>
</dbReference>
<accession>A0A4V3FQ41</accession>
<keyword evidence="5" id="KW-1185">Reference proteome</keyword>
<dbReference type="SUPFAM" id="SSF53335">
    <property type="entry name" value="S-adenosyl-L-methionine-dependent methyltransferases"/>
    <property type="match status" value="1"/>
</dbReference>
<evidence type="ECO:0000259" key="3">
    <source>
        <dbReference type="Pfam" id="PF13649"/>
    </source>
</evidence>
<dbReference type="Pfam" id="PF13649">
    <property type="entry name" value="Methyltransf_25"/>
    <property type="match status" value="1"/>
</dbReference>
<dbReference type="PANTHER" id="PTHR43861">
    <property type="entry name" value="TRANS-ACONITATE 2-METHYLTRANSFERASE-RELATED"/>
    <property type="match status" value="1"/>
</dbReference>
<feature type="domain" description="Methyltransferase" evidence="3">
    <location>
        <begin position="57"/>
        <end position="147"/>
    </location>
</feature>
<dbReference type="InterPro" id="IPR029063">
    <property type="entry name" value="SAM-dependent_MTases_sf"/>
</dbReference>
<sequence length="216" mass="22990">MPGVRPGDWLADTRTSYDTVAAAYADLIRDAVAGDRYLRAALELFAGAVLDGGGGPVADVGCGPGHVTAHLHGLGVDAFGVDLSPAMVERARRDHPGLRFEVGSMTELDLPDASVAGVLAWWSLIHVPDDVLPTVLGHFHRVLRAGGALQVGYHVGDESRLKTRGYGGHPMRVHVHRRLPERMAALVRAAGFEVEAHLLLDPDAATPQAILLGRRS</sequence>
<dbReference type="Gene3D" id="3.40.50.150">
    <property type="entry name" value="Vaccinia Virus protein VP39"/>
    <property type="match status" value="1"/>
</dbReference>
<comment type="caution">
    <text evidence="4">The sequence shown here is derived from an EMBL/GenBank/DDBJ whole genome shotgun (WGS) entry which is preliminary data.</text>
</comment>
<evidence type="ECO:0000313" key="5">
    <source>
        <dbReference type="Proteomes" id="UP000294927"/>
    </source>
</evidence>
<dbReference type="PANTHER" id="PTHR43861:SF1">
    <property type="entry name" value="TRANS-ACONITATE 2-METHYLTRANSFERASE"/>
    <property type="match status" value="1"/>
</dbReference>
<evidence type="ECO:0000313" key="4">
    <source>
        <dbReference type="EMBL" id="TDV35305.1"/>
    </source>
</evidence>
<name>A0A4V3FQ41_9PSEU</name>